<dbReference type="Proteomes" id="UP001144978">
    <property type="component" value="Unassembled WGS sequence"/>
</dbReference>
<evidence type="ECO:0000313" key="2">
    <source>
        <dbReference type="Proteomes" id="UP001144978"/>
    </source>
</evidence>
<accession>A0ACC1PUB9</accession>
<protein>
    <submittedName>
        <fullName evidence="1">Uncharacterized protein</fullName>
    </submittedName>
</protein>
<dbReference type="EMBL" id="JANSHE010001592">
    <property type="protein sequence ID" value="KAJ3001951.1"/>
    <property type="molecule type" value="Genomic_DNA"/>
</dbReference>
<organism evidence="1 2">
    <name type="scientific">Trametes sanguinea</name>
    <dbReference type="NCBI Taxonomy" id="158606"/>
    <lineage>
        <taxon>Eukaryota</taxon>
        <taxon>Fungi</taxon>
        <taxon>Dikarya</taxon>
        <taxon>Basidiomycota</taxon>
        <taxon>Agaricomycotina</taxon>
        <taxon>Agaricomycetes</taxon>
        <taxon>Polyporales</taxon>
        <taxon>Polyporaceae</taxon>
        <taxon>Trametes</taxon>
    </lineage>
</organism>
<name>A0ACC1PUB9_9APHY</name>
<evidence type="ECO:0000313" key="1">
    <source>
        <dbReference type="EMBL" id="KAJ3001951.1"/>
    </source>
</evidence>
<keyword evidence="2" id="KW-1185">Reference proteome</keyword>
<sequence>MRVNAAELQPGMIALLSSFVSDDSLILCSLRQLYWEECGHGDGLLYLAGGALQVLSIIVLDPQDGYMTERVFADWVEWLCNKLVCLSPGLKLLEIRGSGTFRPDPSPLAYFNQLHRVPISVYGIGGVYIYNNERYTVDHGRWDAMEEVVLSLHVGSKTLVSAFNNIVPLLNETLRIVELHSEIASWPHESTRFLNLAKPVLALTGLVCVEISLSNYFLKFTAEDLVVVASALPAVEVLYISLDALFACPDIHTFATIRQCMSMCLNLSFLSILILQGPYGILDSLHIQAPTRHGLMVVHAERVRLVSHLSLRTAQTMMEEALLSTFPRMTLENITLGTEGWIGGSDDLRCILCLH</sequence>
<proteinExistence type="predicted"/>
<gene>
    <name evidence="1" type="ORF">NUW54_g6114</name>
</gene>
<comment type="caution">
    <text evidence="1">The sequence shown here is derived from an EMBL/GenBank/DDBJ whole genome shotgun (WGS) entry which is preliminary data.</text>
</comment>
<reference evidence="1" key="1">
    <citation type="submission" date="2022-08" db="EMBL/GenBank/DDBJ databases">
        <title>Genome Sequence of Pycnoporus sanguineus.</title>
        <authorList>
            <person name="Buettner E."/>
        </authorList>
    </citation>
    <scope>NUCLEOTIDE SEQUENCE</scope>
    <source>
        <strain evidence="1">CG-C14</strain>
    </source>
</reference>